<comment type="catalytic activity">
    <reaction evidence="9">
        <text>dTTP + H2O = dTMP + diphosphate + H(+)</text>
        <dbReference type="Rhea" id="RHEA:28534"/>
        <dbReference type="ChEBI" id="CHEBI:15377"/>
        <dbReference type="ChEBI" id="CHEBI:15378"/>
        <dbReference type="ChEBI" id="CHEBI:33019"/>
        <dbReference type="ChEBI" id="CHEBI:37568"/>
        <dbReference type="ChEBI" id="CHEBI:63528"/>
        <dbReference type="EC" id="3.6.1.9"/>
    </reaction>
</comment>
<comment type="cofactor">
    <cofactor evidence="1 9">
        <name>a divalent metal cation</name>
        <dbReference type="ChEBI" id="CHEBI:60240"/>
    </cofactor>
</comment>
<evidence type="ECO:0000256" key="2">
    <source>
        <dbReference type="ARBA" id="ARBA00004496"/>
    </source>
</evidence>
<evidence type="ECO:0000256" key="6">
    <source>
        <dbReference type="ARBA" id="ARBA00050213"/>
    </source>
</evidence>
<comment type="caution">
    <text evidence="9">Lacks conserved residue(s) required for the propagation of feature annotation.</text>
</comment>
<feature type="site" description="Important for substrate specificity" evidence="9">
    <location>
        <position position="13"/>
    </location>
</feature>
<comment type="catalytic activity">
    <reaction evidence="6">
        <text>N(7)-methyl-GTP + H2O = N(7)-methyl-GMP + diphosphate + H(+)</text>
        <dbReference type="Rhea" id="RHEA:58744"/>
        <dbReference type="ChEBI" id="CHEBI:15377"/>
        <dbReference type="ChEBI" id="CHEBI:15378"/>
        <dbReference type="ChEBI" id="CHEBI:33019"/>
        <dbReference type="ChEBI" id="CHEBI:58285"/>
        <dbReference type="ChEBI" id="CHEBI:87133"/>
    </reaction>
</comment>
<comment type="function">
    <text evidence="7">Nucleoside triphosphate pyrophosphatase that hydrolyzes 7-methyl-GTP (m(7)GTP). May have a dual role in cell division arrest and in preventing the incorporation of modified nucleotides into cellular nucleic acids.</text>
</comment>
<dbReference type="CDD" id="cd00555">
    <property type="entry name" value="Maf"/>
    <property type="match status" value="1"/>
</dbReference>
<comment type="similarity">
    <text evidence="9">Belongs to the Maf family. YhdE subfamily.</text>
</comment>
<dbReference type="PIRSF" id="PIRSF006305">
    <property type="entry name" value="Maf"/>
    <property type="match status" value="1"/>
</dbReference>
<reference evidence="10 11" key="1">
    <citation type="journal article" date="2018" name="Nat. Biotechnol.">
        <title>A standardized bacterial taxonomy based on genome phylogeny substantially revises the tree of life.</title>
        <authorList>
            <person name="Parks D.H."/>
            <person name="Chuvochina M."/>
            <person name="Waite D.W."/>
            <person name="Rinke C."/>
            <person name="Skarshewski A."/>
            <person name="Chaumeil P.A."/>
            <person name="Hugenholtz P."/>
        </authorList>
    </citation>
    <scope>NUCLEOTIDE SEQUENCE [LARGE SCALE GENOMIC DNA]</scope>
    <source>
        <strain evidence="10">UBA8672</strain>
    </source>
</reference>
<feature type="site" description="Important for substrate specificity" evidence="9">
    <location>
        <position position="71"/>
    </location>
</feature>
<dbReference type="GO" id="GO:0005737">
    <property type="term" value="C:cytoplasm"/>
    <property type="evidence" value="ECO:0007669"/>
    <property type="project" value="UniProtKB-SubCell"/>
</dbReference>
<keyword evidence="4 9" id="KW-0378">Hydrolase</keyword>
<gene>
    <name evidence="10" type="primary">maf</name>
    <name evidence="10" type="ORF">DHM44_08815</name>
</gene>
<dbReference type="EMBL" id="DPPF01000183">
    <property type="protein sequence ID" value="HCW93769.1"/>
    <property type="molecule type" value="Genomic_DNA"/>
</dbReference>
<comment type="catalytic activity">
    <reaction evidence="9">
        <text>UTP + H2O = UMP + diphosphate + H(+)</text>
        <dbReference type="Rhea" id="RHEA:29395"/>
        <dbReference type="ChEBI" id="CHEBI:15377"/>
        <dbReference type="ChEBI" id="CHEBI:15378"/>
        <dbReference type="ChEBI" id="CHEBI:33019"/>
        <dbReference type="ChEBI" id="CHEBI:46398"/>
        <dbReference type="ChEBI" id="CHEBI:57865"/>
        <dbReference type="EC" id="3.6.1.9"/>
    </reaction>
</comment>
<dbReference type="FunFam" id="3.90.950.10:FF:000005">
    <property type="entry name" value="7-methyl-GTP pyrophosphatase"/>
    <property type="match status" value="1"/>
</dbReference>
<dbReference type="GO" id="GO:0036218">
    <property type="term" value="F:dTTP diphosphatase activity"/>
    <property type="evidence" value="ECO:0007669"/>
    <property type="project" value="RHEA"/>
</dbReference>
<evidence type="ECO:0000256" key="3">
    <source>
        <dbReference type="ARBA" id="ARBA00022490"/>
    </source>
</evidence>
<comment type="function">
    <text evidence="9">Nucleoside triphosphate pyrophosphatase that hydrolyzes dTTP and UTP. May have a dual role in cell division arrest and in preventing the incorporation of modified nucleotides into cellular nucleic acids.</text>
</comment>
<dbReference type="HAMAP" id="MF_00528">
    <property type="entry name" value="Maf"/>
    <property type="match status" value="1"/>
</dbReference>
<evidence type="ECO:0000256" key="9">
    <source>
        <dbReference type="HAMAP-Rule" id="MF_00528"/>
    </source>
</evidence>
<dbReference type="GO" id="GO:0036221">
    <property type="term" value="F:UTP diphosphatase activity"/>
    <property type="evidence" value="ECO:0007669"/>
    <property type="project" value="RHEA"/>
</dbReference>
<dbReference type="NCBIfam" id="TIGR00172">
    <property type="entry name" value="maf"/>
    <property type="match status" value="1"/>
</dbReference>
<comment type="caution">
    <text evidence="10">The sequence shown here is derived from an EMBL/GenBank/DDBJ whole genome shotgun (WGS) entry which is preliminary data.</text>
</comment>
<dbReference type="PANTHER" id="PTHR43213">
    <property type="entry name" value="BIFUNCTIONAL DTTP/UTP PYROPHOSPHATASE/METHYLTRANSFERASE PROTEIN-RELATED"/>
    <property type="match status" value="1"/>
</dbReference>
<name>A0A3D5QES4_FLESI</name>
<comment type="subcellular location">
    <subcellularLocation>
        <location evidence="2 9">Cytoplasm</location>
    </subcellularLocation>
</comment>
<dbReference type="PANTHER" id="PTHR43213:SF5">
    <property type="entry name" value="BIFUNCTIONAL DTTP_UTP PYROPHOSPHATASE_METHYLTRANSFERASE PROTEIN-RELATED"/>
    <property type="match status" value="1"/>
</dbReference>
<dbReference type="InterPro" id="IPR029001">
    <property type="entry name" value="ITPase-like_fam"/>
</dbReference>
<dbReference type="AlphaFoldDB" id="A0A3D5QES4"/>
<keyword evidence="3 9" id="KW-0963">Cytoplasm</keyword>
<dbReference type="EC" id="3.6.1.9" evidence="9"/>
<dbReference type="InterPro" id="IPR003697">
    <property type="entry name" value="Maf-like"/>
</dbReference>
<feature type="active site" description="Proton acceptor" evidence="9">
    <location>
        <position position="70"/>
    </location>
</feature>
<comment type="similarity">
    <text evidence="8">Belongs to the Maf family. YceF subfamily.</text>
</comment>
<feature type="site" description="Important for substrate specificity" evidence="9">
    <location>
        <position position="155"/>
    </location>
</feature>
<evidence type="ECO:0000256" key="1">
    <source>
        <dbReference type="ARBA" id="ARBA00001968"/>
    </source>
</evidence>
<protein>
    <recommendedName>
        <fullName evidence="9">dTTP/UTP pyrophosphatase</fullName>
        <shortName evidence="9">dTTPase/UTPase</shortName>
        <ecNumber evidence="9">3.6.1.9</ecNumber>
    </recommendedName>
    <alternativeName>
        <fullName evidence="9">Nucleoside triphosphate pyrophosphatase</fullName>
    </alternativeName>
    <alternativeName>
        <fullName evidence="9">Nucleotide pyrophosphatase</fullName>
        <shortName evidence="9">Nucleotide PPase</shortName>
    </alternativeName>
</protein>
<dbReference type="Proteomes" id="UP000262325">
    <property type="component" value="Unassembled WGS sequence"/>
</dbReference>
<keyword evidence="5 9" id="KW-0546">Nucleotide metabolism</keyword>
<dbReference type="Gene3D" id="3.90.950.10">
    <property type="match status" value="1"/>
</dbReference>
<dbReference type="OMA" id="VIGCDSV"/>
<evidence type="ECO:0000313" key="11">
    <source>
        <dbReference type="Proteomes" id="UP000262325"/>
    </source>
</evidence>
<accession>A0A3D5QES4</accession>
<dbReference type="Pfam" id="PF02545">
    <property type="entry name" value="Maf"/>
    <property type="match status" value="1"/>
</dbReference>
<evidence type="ECO:0000256" key="7">
    <source>
        <dbReference type="ARBA" id="ARBA00053369"/>
    </source>
</evidence>
<evidence type="ECO:0000313" key="10">
    <source>
        <dbReference type="EMBL" id="HCW93769.1"/>
    </source>
</evidence>
<dbReference type="GO" id="GO:0009117">
    <property type="term" value="P:nucleotide metabolic process"/>
    <property type="evidence" value="ECO:0007669"/>
    <property type="project" value="UniProtKB-KW"/>
</dbReference>
<proteinExistence type="inferred from homology"/>
<evidence type="ECO:0000256" key="5">
    <source>
        <dbReference type="ARBA" id="ARBA00023080"/>
    </source>
</evidence>
<sequence>MYQKIILASGSPRRRELFTKLGINFQYTTSTVKENLDEKIPPEKLVMKIATMKAYNVSNIYTEAFIIGADTVIYFENNIIGKPTDENDARKTLRMLSGKKHEVYTGVAIVNKNKSICERLFQRTEVYFKKLSEPLIDWYINSDEPMDKSGSYGIQGKGSLLVEKIVGDYDNVVGLPVGKVMETFTRLNLAPFGGFSHEVQ</sequence>
<dbReference type="SUPFAM" id="SSF52972">
    <property type="entry name" value="ITPase-like"/>
    <property type="match status" value="1"/>
</dbReference>
<organism evidence="10 11">
    <name type="scientific">Flexistipes sinusarabici</name>
    <dbReference type="NCBI Taxonomy" id="2352"/>
    <lineage>
        <taxon>Bacteria</taxon>
        <taxon>Pseudomonadati</taxon>
        <taxon>Deferribacterota</taxon>
        <taxon>Deferribacteres</taxon>
        <taxon>Deferribacterales</taxon>
        <taxon>Flexistipitaceae</taxon>
        <taxon>Flexistipes</taxon>
    </lineage>
</organism>
<evidence type="ECO:0000256" key="8">
    <source>
        <dbReference type="ARBA" id="ARBA00060749"/>
    </source>
</evidence>
<evidence type="ECO:0000256" key="4">
    <source>
        <dbReference type="ARBA" id="ARBA00022801"/>
    </source>
</evidence>